<feature type="region of interest" description="Disordered" evidence="1">
    <location>
        <begin position="1"/>
        <end position="26"/>
    </location>
</feature>
<dbReference type="AlphaFoldDB" id="A0A4C1SMY7"/>
<proteinExistence type="predicted"/>
<comment type="caution">
    <text evidence="2">The sequence shown here is derived from an EMBL/GenBank/DDBJ whole genome shotgun (WGS) entry which is preliminary data.</text>
</comment>
<sequence length="201" mass="21520">MSLSKSSASDDANKCSVKTEDSTSTAAMSSNNLVVRNYQNSDENLQILFDSVLNPSESKRPLQQLHSQTYRQRLSLQRKRQYNHSSWQVPNNHHHNQPRVFNQINHVCKSVIRVPIVLLPCKTYNIHGGNIGDETTATFLQQQTSAEVSNGGNSSANSGSGFPGTLLSYNAATAAAAAAAAGINNNNILSLAGGAGAAHIT</sequence>
<accession>A0A4C1SMY7</accession>
<feature type="compositionally biased region" description="Polar residues" evidence="1">
    <location>
        <begin position="1"/>
        <end position="10"/>
    </location>
</feature>
<name>A0A4C1SMY7_EUMVA</name>
<dbReference type="OrthoDB" id="2020426at2759"/>
<reference evidence="2 3" key="1">
    <citation type="journal article" date="2019" name="Commun. Biol.">
        <title>The bagworm genome reveals a unique fibroin gene that provides high tensile strength.</title>
        <authorList>
            <person name="Kono N."/>
            <person name="Nakamura H."/>
            <person name="Ohtoshi R."/>
            <person name="Tomita M."/>
            <person name="Numata K."/>
            <person name="Arakawa K."/>
        </authorList>
    </citation>
    <scope>NUCLEOTIDE SEQUENCE [LARGE SCALE GENOMIC DNA]</scope>
</reference>
<evidence type="ECO:0000313" key="2">
    <source>
        <dbReference type="EMBL" id="GBP03344.1"/>
    </source>
</evidence>
<keyword evidence="3" id="KW-1185">Reference proteome</keyword>
<gene>
    <name evidence="2" type="primary">yki</name>
    <name evidence="2" type="ORF">EVAR_72156_1</name>
</gene>
<organism evidence="2 3">
    <name type="scientific">Eumeta variegata</name>
    <name type="common">Bagworm moth</name>
    <name type="synonym">Eumeta japonica</name>
    <dbReference type="NCBI Taxonomy" id="151549"/>
    <lineage>
        <taxon>Eukaryota</taxon>
        <taxon>Metazoa</taxon>
        <taxon>Ecdysozoa</taxon>
        <taxon>Arthropoda</taxon>
        <taxon>Hexapoda</taxon>
        <taxon>Insecta</taxon>
        <taxon>Pterygota</taxon>
        <taxon>Neoptera</taxon>
        <taxon>Endopterygota</taxon>
        <taxon>Lepidoptera</taxon>
        <taxon>Glossata</taxon>
        <taxon>Ditrysia</taxon>
        <taxon>Tineoidea</taxon>
        <taxon>Psychidae</taxon>
        <taxon>Oiketicinae</taxon>
        <taxon>Eumeta</taxon>
    </lineage>
</organism>
<evidence type="ECO:0000256" key="1">
    <source>
        <dbReference type="SAM" id="MobiDB-lite"/>
    </source>
</evidence>
<protein>
    <submittedName>
        <fullName evidence="2">Transcriptional coactivator yorkie</fullName>
    </submittedName>
</protein>
<feature type="compositionally biased region" description="Basic and acidic residues" evidence="1">
    <location>
        <begin position="11"/>
        <end position="21"/>
    </location>
</feature>
<evidence type="ECO:0000313" key="3">
    <source>
        <dbReference type="Proteomes" id="UP000299102"/>
    </source>
</evidence>
<dbReference type="Proteomes" id="UP000299102">
    <property type="component" value="Unassembled WGS sequence"/>
</dbReference>
<dbReference type="EMBL" id="BGZK01003649">
    <property type="protein sequence ID" value="GBP03344.1"/>
    <property type="molecule type" value="Genomic_DNA"/>
</dbReference>
<dbReference type="STRING" id="151549.A0A4C1SMY7"/>